<keyword evidence="3 10" id="KW-0812">Transmembrane</keyword>
<feature type="compositionally biased region" description="Polar residues" evidence="9">
    <location>
        <begin position="151"/>
        <end position="172"/>
    </location>
</feature>
<proteinExistence type="predicted"/>
<evidence type="ECO:0000256" key="5">
    <source>
        <dbReference type="ARBA" id="ARBA00023053"/>
    </source>
</evidence>
<dbReference type="GO" id="GO:0007035">
    <property type="term" value="P:vacuolar acidification"/>
    <property type="evidence" value="ECO:0007669"/>
    <property type="project" value="TreeGrafter"/>
</dbReference>
<dbReference type="AlphaFoldDB" id="A0A9W4WHF4"/>
<keyword evidence="8" id="KW-0739">Sodium transport</keyword>
<keyword evidence="13" id="KW-1185">Reference proteome</keyword>
<keyword evidence="5" id="KW-0915">Sodium</keyword>
<evidence type="ECO:0000256" key="3">
    <source>
        <dbReference type="ARBA" id="ARBA00022692"/>
    </source>
</evidence>
<feature type="region of interest" description="Disordered" evidence="9">
    <location>
        <begin position="230"/>
        <end position="283"/>
    </location>
</feature>
<feature type="region of interest" description="Disordered" evidence="9">
    <location>
        <begin position="143"/>
        <end position="172"/>
    </location>
</feature>
<evidence type="ECO:0000256" key="9">
    <source>
        <dbReference type="SAM" id="MobiDB-lite"/>
    </source>
</evidence>
<evidence type="ECO:0000256" key="2">
    <source>
        <dbReference type="ARBA" id="ARBA00022448"/>
    </source>
</evidence>
<name>A0A9W4WHF4_9GLOM</name>
<dbReference type="OrthoDB" id="196264at2759"/>
<gene>
    <name evidence="12" type="ORF">FWILDA_LOCUS333</name>
</gene>
<dbReference type="GO" id="GO:0005769">
    <property type="term" value="C:early endosome"/>
    <property type="evidence" value="ECO:0007669"/>
    <property type="project" value="TreeGrafter"/>
</dbReference>
<organism evidence="12 13">
    <name type="scientific">Funneliformis geosporum</name>
    <dbReference type="NCBI Taxonomy" id="1117311"/>
    <lineage>
        <taxon>Eukaryota</taxon>
        <taxon>Fungi</taxon>
        <taxon>Fungi incertae sedis</taxon>
        <taxon>Mucoromycota</taxon>
        <taxon>Glomeromycotina</taxon>
        <taxon>Glomeromycetes</taxon>
        <taxon>Glomerales</taxon>
        <taxon>Glomeraceae</taxon>
        <taxon>Funneliformis</taxon>
    </lineage>
</organism>
<evidence type="ECO:0000256" key="1">
    <source>
        <dbReference type="ARBA" id="ARBA00004141"/>
    </source>
</evidence>
<feature type="compositionally biased region" description="Low complexity" evidence="9">
    <location>
        <begin position="271"/>
        <end position="283"/>
    </location>
</feature>
<feature type="transmembrane region" description="Helical" evidence="10">
    <location>
        <begin position="12"/>
        <end position="32"/>
    </location>
</feature>
<dbReference type="GO" id="GO:0005770">
    <property type="term" value="C:late endosome"/>
    <property type="evidence" value="ECO:0007669"/>
    <property type="project" value="TreeGrafter"/>
</dbReference>
<evidence type="ECO:0000256" key="8">
    <source>
        <dbReference type="ARBA" id="ARBA00023201"/>
    </source>
</evidence>
<evidence type="ECO:0000259" key="11">
    <source>
        <dbReference type="Pfam" id="PF00999"/>
    </source>
</evidence>
<evidence type="ECO:0000256" key="7">
    <source>
        <dbReference type="ARBA" id="ARBA00023136"/>
    </source>
</evidence>
<accession>A0A9W4WHF4</accession>
<evidence type="ECO:0000313" key="13">
    <source>
        <dbReference type="Proteomes" id="UP001153678"/>
    </source>
</evidence>
<reference evidence="12" key="1">
    <citation type="submission" date="2022-08" db="EMBL/GenBank/DDBJ databases">
        <authorList>
            <person name="Kallberg Y."/>
            <person name="Tangrot J."/>
            <person name="Rosling A."/>
        </authorList>
    </citation>
    <scope>NUCLEOTIDE SEQUENCE</scope>
    <source>
        <strain evidence="12">Wild A</strain>
    </source>
</reference>
<comment type="subcellular location">
    <subcellularLocation>
        <location evidence="1">Membrane</location>
        <topology evidence="1">Multi-pass membrane protein</topology>
    </subcellularLocation>
</comment>
<dbReference type="GO" id="GO:0015385">
    <property type="term" value="F:sodium:proton antiporter activity"/>
    <property type="evidence" value="ECO:0007669"/>
    <property type="project" value="InterPro"/>
</dbReference>
<feature type="transmembrane region" description="Helical" evidence="10">
    <location>
        <begin position="111"/>
        <end position="131"/>
    </location>
</feature>
<evidence type="ECO:0000256" key="6">
    <source>
        <dbReference type="ARBA" id="ARBA00023065"/>
    </source>
</evidence>
<evidence type="ECO:0000256" key="4">
    <source>
        <dbReference type="ARBA" id="ARBA00022989"/>
    </source>
</evidence>
<keyword evidence="7 10" id="KW-0472">Membrane</keyword>
<dbReference type="GO" id="GO:0000329">
    <property type="term" value="C:fungal-type vacuole membrane"/>
    <property type="evidence" value="ECO:0007669"/>
    <property type="project" value="TreeGrafter"/>
</dbReference>
<dbReference type="InterPro" id="IPR006153">
    <property type="entry name" value="Cation/H_exchanger_TM"/>
</dbReference>
<feature type="domain" description="Cation/H+ exchanger transmembrane" evidence="11">
    <location>
        <begin position="4"/>
        <end position="133"/>
    </location>
</feature>
<dbReference type="Proteomes" id="UP001153678">
    <property type="component" value="Unassembled WGS sequence"/>
</dbReference>
<dbReference type="Pfam" id="PF00999">
    <property type="entry name" value="Na_H_Exchanger"/>
    <property type="match status" value="1"/>
</dbReference>
<feature type="transmembrane region" description="Helical" evidence="10">
    <location>
        <begin position="84"/>
        <end position="105"/>
    </location>
</feature>
<comment type="caution">
    <text evidence="12">The sequence shown here is derived from an EMBL/GenBank/DDBJ whole genome shotgun (WGS) entry which is preliminary data.</text>
</comment>
<keyword evidence="4 10" id="KW-1133">Transmembrane helix</keyword>
<evidence type="ECO:0000313" key="12">
    <source>
        <dbReference type="EMBL" id="CAI2161989.1"/>
    </source>
</evidence>
<evidence type="ECO:0000256" key="10">
    <source>
        <dbReference type="SAM" id="Phobius"/>
    </source>
</evidence>
<dbReference type="GO" id="GO:0015386">
    <property type="term" value="F:potassium:proton antiporter activity"/>
    <property type="evidence" value="ECO:0007669"/>
    <property type="project" value="TreeGrafter"/>
</dbReference>
<keyword evidence="2" id="KW-0813">Transport</keyword>
<dbReference type="PANTHER" id="PTHR10110">
    <property type="entry name" value="SODIUM/HYDROGEN EXCHANGER"/>
    <property type="match status" value="1"/>
</dbReference>
<keyword evidence="6" id="KW-0406">Ion transport</keyword>
<dbReference type="EMBL" id="CAMKVN010000021">
    <property type="protein sequence ID" value="CAI2161989.1"/>
    <property type="molecule type" value="Genomic_DNA"/>
</dbReference>
<dbReference type="InterPro" id="IPR018422">
    <property type="entry name" value="Cation/H_exchanger_CPA1"/>
</dbReference>
<feature type="transmembrane region" description="Helical" evidence="10">
    <location>
        <begin position="44"/>
        <end position="63"/>
    </location>
</feature>
<dbReference type="PANTHER" id="PTHR10110:SF187">
    <property type="entry name" value="SODIUM_HYDROGEN EXCHANGER"/>
    <property type="match status" value="1"/>
</dbReference>
<sequence length="326" mass="36834">MSPHTQRTTKALFHVLAQLSENFIFIYLGLTLFTQIDLDYKPSFIFFTSIIICISRYCAVFPLSNLINTMSRYRNKGEAIPQKYSVMLFWAGLRGAVAFALAAGLDGKNANAMRTTILVVVVLSVIVFGGTTKYNNYVRYRDEDRDHNNGHSRTNSQGSVVSNSGDTNNRFSNELQQTNLSPMQKHWFISFDDRFLKPFFTRNIDFRHGPPHDRWDYGERRHEGNNDAFIGLAGEPVRGDSSLRTPVRRNGGGNYNNSRTGLKRGNYNENLSEGSLLSSQQQDLSITNPKTVGLQSFPDLGTLLSNENQNEDKDANEQVLVDLNEL</sequence>
<protein>
    <submittedName>
        <fullName evidence="12">13661_t:CDS:1</fullName>
    </submittedName>
</protein>